<keyword evidence="7" id="KW-1185">Reference proteome</keyword>
<dbReference type="Gene3D" id="1.10.443.10">
    <property type="entry name" value="Intergrase catalytic core"/>
    <property type="match status" value="1"/>
</dbReference>
<evidence type="ECO:0000256" key="2">
    <source>
        <dbReference type="ARBA" id="ARBA00023172"/>
    </source>
</evidence>
<dbReference type="InterPro" id="IPR002104">
    <property type="entry name" value="Integrase_catalytic"/>
</dbReference>
<dbReference type="PROSITE" id="PS51900">
    <property type="entry name" value="CB"/>
    <property type="match status" value="1"/>
</dbReference>
<protein>
    <submittedName>
        <fullName evidence="6">Integrase</fullName>
    </submittedName>
</protein>
<evidence type="ECO:0000259" key="4">
    <source>
        <dbReference type="PROSITE" id="PS51898"/>
    </source>
</evidence>
<dbReference type="InterPro" id="IPR050090">
    <property type="entry name" value="Tyrosine_recombinase_XerCD"/>
</dbReference>
<keyword evidence="1 3" id="KW-0238">DNA-binding</keyword>
<dbReference type="EMBL" id="BJHV01000001">
    <property type="protein sequence ID" value="GDY48694.1"/>
    <property type="molecule type" value="Genomic_DNA"/>
</dbReference>
<dbReference type="Gene3D" id="1.10.150.130">
    <property type="match status" value="1"/>
</dbReference>
<feature type="domain" description="Tyr recombinase" evidence="4">
    <location>
        <begin position="202"/>
        <end position="381"/>
    </location>
</feature>
<feature type="domain" description="Core-binding (CB)" evidence="5">
    <location>
        <begin position="43"/>
        <end position="154"/>
    </location>
</feature>
<dbReference type="InterPro" id="IPR010998">
    <property type="entry name" value="Integrase_recombinase_N"/>
</dbReference>
<dbReference type="PROSITE" id="PS51898">
    <property type="entry name" value="TYR_RECOMBINASE"/>
    <property type="match status" value="1"/>
</dbReference>
<dbReference type="InterPro" id="IPR011010">
    <property type="entry name" value="DNA_brk_join_enz"/>
</dbReference>
<dbReference type="PANTHER" id="PTHR30349:SF81">
    <property type="entry name" value="TYROSINE RECOMBINASE XERC"/>
    <property type="match status" value="1"/>
</dbReference>
<organism evidence="6 7">
    <name type="scientific">Streptomyces antimycoticus</name>
    <dbReference type="NCBI Taxonomy" id="68175"/>
    <lineage>
        <taxon>Bacteria</taxon>
        <taxon>Bacillati</taxon>
        <taxon>Actinomycetota</taxon>
        <taxon>Actinomycetes</taxon>
        <taxon>Kitasatosporales</taxon>
        <taxon>Streptomycetaceae</taxon>
        <taxon>Streptomyces</taxon>
        <taxon>Streptomyces violaceusniger group</taxon>
    </lineage>
</organism>
<dbReference type="GO" id="GO:0003677">
    <property type="term" value="F:DNA binding"/>
    <property type="evidence" value="ECO:0007669"/>
    <property type="project" value="UniProtKB-UniRule"/>
</dbReference>
<gene>
    <name evidence="6" type="ORF">SANT12839_095760</name>
</gene>
<evidence type="ECO:0000313" key="7">
    <source>
        <dbReference type="Proteomes" id="UP000299290"/>
    </source>
</evidence>
<dbReference type="CDD" id="cd00397">
    <property type="entry name" value="DNA_BRE_C"/>
    <property type="match status" value="1"/>
</dbReference>
<proteinExistence type="predicted"/>
<evidence type="ECO:0000313" key="6">
    <source>
        <dbReference type="EMBL" id="GDY48694.1"/>
    </source>
</evidence>
<sequence length="420" mass="47448">MEAQVQKGKQLRDVTALTVPRVGRVQETGDPSLPYRLLDQDGIEVAAVSEFLLDMLADDDSPASLRSYAYELLAWFRFLWAVDVPWDRAGRAEARDFALWLKMVKKPPWPRRPGAPAPGSVNPVTGKRYAGENYAARTRRHARAVVRSFYEYHRDMHGRPLLNPFPKTKRAEDEHLNAHHNPMHAFKHPVRRAPYQPKEPRRTPRGIPDQAFNELFAALPSHRDRALVAFYISAGPRASELLGVSRDRVSPGDQTIGVIRKGSRALQWIPASSDAFVWLRLYQQQIRPQALDGPEEPLWWTLRRPIRPLSYDAARMVFTRANETLGANWTLHDLRHSAAKRMVRDPKLSLTDVQWVLGHLHISTTEQYLEPAEDEVVAHVLAHHARQAAEPVKPVMPAPGYRSEVLQTLLGTAALGGGPA</sequence>
<evidence type="ECO:0000256" key="3">
    <source>
        <dbReference type="PROSITE-ProRule" id="PRU01248"/>
    </source>
</evidence>
<comment type="caution">
    <text evidence="6">The sequence shown here is derived from an EMBL/GenBank/DDBJ whole genome shotgun (WGS) entry which is preliminary data.</text>
</comment>
<dbReference type="Proteomes" id="UP000299290">
    <property type="component" value="Unassembled WGS sequence"/>
</dbReference>
<dbReference type="SUPFAM" id="SSF56349">
    <property type="entry name" value="DNA breaking-rejoining enzymes"/>
    <property type="match status" value="1"/>
</dbReference>
<evidence type="ECO:0000259" key="5">
    <source>
        <dbReference type="PROSITE" id="PS51900"/>
    </source>
</evidence>
<keyword evidence="2" id="KW-0233">DNA recombination</keyword>
<dbReference type="InterPro" id="IPR013762">
    <property type="entry name" value="Integrase-like_cat_sf"/>
</dbReference>
<dbReference type="PANTHER" id="PTHR30349">
    <property type="entry name" value="PHAGE INTEGRASE-RELATED"/>
    <property type="match status" value="1"/>
</dbReference>
<evidence type="ECO:0000256" key="1">
    <source>
        <dbReference type="ARBA" id="ARBA00023125"/>
    </source>
</evidence>
<dbReference type="GO" id="GO:0015074">
    <property type="term" value="P:DNA integration"/>
    <property type="evidence" value="ECO:0007669"/>
    <property type="project" value="InterPro"/>
</dbReference>
<dbReference type="GO" id="GO:0006310">
    <property type="term" value="P:DNA recombination"/>
    <property type="evidence" value="ECO:0007669"/>
    <property type="project" value="UniProtKB-KW"/>
</dbReference>
<dbReference type="AlphaFoldDB" id="A0A4D4KKJ1"/>
<dbReference type="Pfam" id="PF00589">
    <property type="entry name" value="Phage_integrase"/>
    <property type="match status" value="1"/>
</dbReference>
<accession>A0A4D4KKJ1</accession>
<dbReference type="InterPro" id="IPR044068">
    <property type="entry name" value="CB"/>
</dbReference>
<reference evidence="6 7" key="1">
    <citation type="journal article" date="2020" name="Int. J. Syst. Evol. Microbiol.">
        <title>Reclassification of Streptomyces castelarensis and Streptomyces sporoclivatus as later heterotypic synonyms of Streptomyces antimycoticus.</title>
        <authorList>
            <person name="Komaki H."/>
            <person name="Tamura T."/>
        </authorList>
    </citation>
    <scope>NUCLEOTIDE SEQUENCE [LARGE SCALE GENOMIC DNA]</scope>
    <source>
        <strain evidence="6 7">NBRC 12839</strain>
    </source>
</reference>
<name>A0A4D4KKJ1_9ACTN</name>